<evidence type="ECO:0000256" key="3">
    <source>
        <dbReference type="ARBA" id="ARBA00022692"/>
    </source>
</evidence>
<comment type="similarity">
    <text evidence="2">Belongs to the TDE1 family.</text>
</comment>
<keyword evidence="8" id="KW-1185">Reference proteome</keyword>
<evidence type="ECO:0000256" key="2">
    <source>
        <dbReference type="ARBA" id="ARBA00006665"/>
    </source>
</evidence>
<evidence type="ECO:0000256" key="5">
    <source>
        <dbReference type="ARBA" id="ARBA00023136"/>
    </source>
</evidence>
<evidence type="ECO:0008006" key="9">
    <source>
        <dbReference type="Google" id="ProtNLM"/>
    </source>
</evidence>
<proteinExistence type="inferred from homology"/>
<organism evidence="7 8">
    <name type="scientific">Malassezia vespertilionis</name>
    <dbReference type="NCBI Taxonomy" id="2020962"/>
    <lineage>
        <taxon>Eukaryota</taxon>
        <taxon>Fungi</taxon>
        <taxon>Dikarya</taxon>
        <taxon>Basidiomycota</taxon>
        <taxon>Ustilaginomycotina</taxon>
        <taxon>Malasseziomycetes</taxon>
        <taxon>Malasseziales</taxon>
        <taxon>Malasseziaceae</taxon>
        <taxon>Malassezia</taxon>
    </lineage>
</organism>
<feature type="transmembrane region" description="Helical" evidence="6">
    <location>
        <begin position="184"/>
        <end position="204"/>
    </location>
</feature>
<evidence type="ECO:0000256" key="6">
    <source>
        <dbReference type="SAM" id="Phobius"/>
    </source>
</evidence>
<dbReference type="Pfam" id="PF03348">
    <property type="entry name" value="Serinc"/>
    <property type="match status" value="1"/>
</dbReference>
<protein>
    <recommendedName>
        <fullName evidence="9">Tms1p</fullName>
    </recommendedName>
</protein>
<feature type="transmembrane region" description="Helical" evidence="6">
    <location>
        <begin position="79"/>
        <end position="100"/>
    </location>
</feature>
<feature type="transmembrane region" description="Helical" evidence="6">
    <location>
        <begin position="338"/>
        <end position="358"/>
    </location>
</feature>
<dbReference type="AlphaFoldDB" id="A0A2N1J6W0"/>
<reference evidence="7 8" key="1">
    <citation type="submission" date="2017-10" db="EMBL/GenBank/DDBJ databases">
        <title>A novel species of cold-tolerant Malassezia isolated from bats.</title>
        <authorList>
            <person name="Lorch J.M."/>
            <person name="Palmer J.M."/>
            <person name="Vanderwolf K.J."/>
            <person name="Schmidt K.Z."/>
            <person name="Verant M.L."/>
            <person name="Weller T.J."/>
            <person name="Blehert D.S."/>
        </authorList>
    </citation>
    <scope>NUCLEOTIDE SEQUENCE [LARGE SCALE GENOMIC DNA]</scope>
    <source>
        <strain evidence="7 8">NWHC:44797-103</strain>
    </source>
</reference>
<feature type="transmembrane region" description="Helical" evidence="6">
    <location>
        <begin position="121"/>
        <end position="145"/>
    </location>
</feature>
<comment type="subcellular location">
    <subcellularLocation>
        <location evidence="1">Membrane</location>
        <topology evidence="1">Multi-pass membrane protein</topology>
    </subcellularLocation>
</comment>
<evidence type="ECO:0000313" key="7">
    <source>
        <dbReference type="EMBL" id="PKI82293.1"/>
    </source>
</evidence>
<dbReference type="PANTHER" id="PTHR10383:SF9">
    <property type="entry name" value="SERINE INCORPORATOR, ISOFORM F"/>
    <property type="match status" value="1"/>
</dbReference>
<dbReference type="OrthoDB" id="5963193at2759"/>
<dbReference type="InterPro" id="IPR005016">
    <property type="entry name" value="TDE1/TMS"/>
</dbReference>
<feature type="transmembrane region" description="Helical" evidence="6">
    <location>
        <begin position="55"/>
        <end position="73"/>
    </location>
</feature>
<feature type="transmembrane region" description="Helical" evidence="6">
    <location>
        <begin position="224"/>
        <end position="242"/>
    </location>
</feature>
<evidence type="ECO:0000313" key="8">
    <source>
        <dbReference type="Proteomes" id="UP000232875"/>
    </source>
</evidence>
<dbReference type="EMBL" id="KZ454997">
    <property type="protein sequence ID" value="PKI82293.1"/>
    <property type="molecule type" value="Genomic_DNA"/>
</dbReference>
<keyword evidence="5 6" id="KW-0472">Membrane</keyword>
<keyword evidence="4 6" id="KW-1133">Transmembrane helix</keyword>
<sequence>MDCHEQESCFGVFAVHRITFALALFHMILALLLMDVTNTRSKRAAIQNGWWGPKIAAWLFLVVFTFLIPNPFFMFWANYIAPLLAMFFILIGLVLLVDVAHSWSEWCLDQWERHGMDGWMYLLVSSTVGLYASVLGATFVLYHYFAPAGCAANRTFITINLVIAILLTILCVHPRIQEANPRSGLAQSSVVLAYCTYLLTSALMNRDNKQCNPIARGRGETTKSTTVMVGALFTFVAIAYSTTRAATQSQVLVGNTTESVALAPSGYEPVSMAAAITEQPQPKEPLRIQAIRSAIDAGALPASALDEEIHAQDEEEALPPGTVVSAPLNDDERSGTRYNYSFFHIIFAMAVCYMAMLLTDWQTIKIGAPPPNHGQNDSPMVYIGVSPASMWIRIVSSWACALLYSWTLLAPVVMPERFGYV</sequence>
<evidence type="ECO:0000256" key="4">
    <source>
        <dbReference type="ARBA" id="ARBA00022989"/>
    </source>
</evidence>
<dbReference type="PANTHER" id="PTHR10383">
    <property type="entry name" value="SERINE INCORPORATOR"/>
    <property type="match status" value="1"/>
</dbReference>
<name>A0A2N1J6W0_9BASI</name>
<feature type="transmembrane region" description="Helical" evidence="6">
    <location>
        <begin position="151"/>
        <end position="172"/>
    </location>
</feature>
<dbReference type="STRING" id="2020962.A0A2N1J6W0"/>
<dbReference type="GO" id="GO:0016020">
    <property type="term" value="C:membrane"/>
    <property type="evidence" value="ECO:0007669"/>
    <property type="project" value="UniProtKB-SubCell"/>
</dbReference>
<dbReference type="Proteomes" id="UP000232875">
    <property type="component" value="Unassembled WGS sequence"/>
</dbReference>
<gene>
    <name evidence="7" type="ORF">MVES_003803</name>
</gene>
<feature type="transmembrane region" description="Helical" evidence="6">
    <location>
        <begin position="14"/>
        <end position="34"/>
    </location>
</feature>
<keyword evidence="3 6" id="KW-0812">Transmembrane</keyword>
<evidence type="ECO:0000256" key="1">
    <source>
        <dbReference type="ARBA" id="ARBA00004141"/>
    </source>
</evidence>
<accession>A0A2N1J6W0</accession>
<feature type="transmembrane region" description="Helical" evidence="6">
    <location>
        <begin position="390"/>
        <end position="413"/>
    </location>
</feature>